<dbReference type="PIRSF" id="PIRSF000388">
    <property type="entry name" value="Pantoate_hydroxy_MeTrfase"/>
    <property type="match status" value="1"/>
</dbReference>
<dbReference type="RefSeq" id="WP_185673993.1">
    <property type="nucleotide sequence ID" value="NZ_JACHVB010000012.1"/>
</dbReference>
<evidence type="ECO:0000313" key="12">
    <source>
        <dbReference type="Proteomes" id="UP000546464"/>
    </source>
</evidence>
<dbReference type="GO" id="GO:0015940">
    <property type="term" value="P:pantothenate biosynthetic process"/>
    <property type="evidence" value="ECO:0007669"/>
    <property type="project" value="UniProtKB-UniRule"/>
</dbReference>
<dbReference type="HAMAP" id="MF_00156">
    <property type="entry name" value="PanB"/>
    <property type="match status" value="1"/>
</dbReference>
<dbReference type="GO" id="GO:0005737">
    <property type="term" value="C:cytoplasm"/>
    <property type="evidence" value="ECO:0007669"/>
    <property type="project" value="UniProtKB-SubCell"/>
</dbReference>
<evidence type="ECO:0000256" key="5">
    <source>
        <dbReference type="ARBA" id="ARBA00022679"/>
    </source>
</evidence>
<feature type="binding site" evidence="7 9">
    <location>
        <position position="113"/>
    </location>
    <ligand>
        <name>3-methyl-2-oxobutanoate</name>
        <dbReference type="ChEBI" id="CHEBI:11851"/>
    </ligand>
</feature>
<name>A0A842H9K0_9BACT</name>
<dbReference type="Proteomes" id="UP000546464">
    <property type="component" value="Unassembled WGS sequence"/>
</dbReference>
<keyword evidence="11" id="KW-0489">Methyltransferase</keyword>
<comment type="caution">
    <text evidence="11">The sequence shown here is derived from an EMBL/GenBank/DDBJ whole genome shotgun (WGS) entry which is preliminary data.</text>
</comment>
<organism evidence="11 12">
    <name type="scientific">Ruficoccus amylovorans</name>
    <dbReference type="NCBI Taxonomy" id="1804625"/>
    <lineage>
        <taxon>Bacteria</taxon>
        <taxon>Pseudomonadati</taxon>
        <taxon>Verrucomicrobiota</taxon>
        <taxon>Opitutia</taxon>
        <taxon>Puniceicoccales</taxon>
        <taxon>Cerasicoccaceae</taxon>
        <taxon>Ruficoccus</taxon>
    </lineage>
</organism>
<dbReference type="Gene3D" id="3.20.20.60">
    <property type="entry name" value="Phosphoenolpyruvate-binding domains"/>
    <property type="match status" value="1"/>
</dbReference>
<feature type="binding site" evidence="7 10">
    <location>
        <position position="115"/>
    </location>
    <ligand>
        <name>Mg(2+)</name>
        <dbReference type="ChEBI" id="CHEBI:18420"/>
    </ligand>
</feature>
<dbReference type="CDD" id="cd06557">
    <property type="entry name" value="KPHMT-like"/>
    <property type="match status" value="1"/>
</dbReference>
<evidence type="ECO:0000256" key="6">
    <source>
        <dbReference type="ARBA" id="ARBA00056497"/>
    </source>
</evidence>
<keyword evidence="4 7" id="KW-0566">Pantothenate biosynthesis</keyword>
<evidence type="ECO:0000256" key="2">
    <source>
        <dbReference type="ARBA" id="ARBA00008676"/>
    </source>
</evidence>
<dbReference type="FunFam" id="3.20.20.60:FF:000003">
    <property type="entry name" value="3-methyl-2-oxobutanoate hydroxymethyltransferase"/>
    <property type="match status" value="1"/>
</dbReference>
<comment type="subcellular location">
    <subcellularLocation>
        <location evidence="7">Cytoplasm</location>
    </subcellularLocation>
</comment>
<dbReference type="EC" id="2.1.2.11" evidence="7"/>
<dbReference type="NCBIfam" id="TIGR00222">
    <property type="entry name" value="panB"/>
    <property type="match status" value="1"/>
</dbReference>
<keyword evidence="5 7" id="KW-0808">Transferase</keyword>
<accession>A0A842H9K0</accession>
<dbReference type="AlphaFoldDB" id="A0A842H9K0"/>
<dbReference type="GO" id="GO:0000287">
    <property type="term" value="F:magnesium ion binding"/>
    <property type="evidence" value="ECO:0007669"/>
    <property type="project" value="TreeGrafter"/>
</dbReference>
<dbReference type="PANTHER" id="PTHR20881:SF0">
    <property type="entry name" value="3-METHYL-2-OXOBUTANOATE HYDROXYMETHYLTRANSFERASE"/>
    <property type="match status" value="1"/>
</dbReference>
<keyword evidence="12" id="KW-1185">Reference proteome</keyword>
<proteinExistence type="inferred from homology"/>
<protein>
    <recommendedName>
        <fullName evidence="7">3-methyl-2-oxobutanoate hydroxymethyltransferase</fullName>
        <ecNumber evidence="7">2.1.2.11</ecNumber>
    </recommendedName>
    <alternativeName>
        <fullName evidence="7">Ketopantoate hydroxymethyltransferase</fullName>
        <shortName evidence="7">KPHMT</shortName>
    </alternativeName>
</protein>
<feature type="binding site" evidence="7 10">
    <location>
        <position position="44"/>
    </location>
    <ligand>
        <name>Mg(2+)</name>
        <dbReference type="ChEBI" id="CHEBI:18420"/>
    </ligand>
</feature>
<feature type="binding site" evidence="7 9">
    <location>
        <begin position="44"/>
        <end position="45"/>
    </location>
    <ligand>
        <name>3-methyl-2-oxobutanoate</name>
        <dbReference type="ChEBI" id="CHEBI:11851"/>
    </ligand>
</feature>
<dbReference type="EMBL" id="JACHVB010000012">
    <property type="protein sequence ID" value="MBC2592990.1"/>
    <property type="molecule type" value="Genomic_DNA"/>
</dbReference>
<comment type="cofactor">
    <cofactor evidence="7 10">
        <name>Mg(2+)</name>
        <dbReference type="ChEBI" id="CHEBI:18420"/>
    </cofactor>
    <text evidence="7 10">Binds 1 Mg(2+) ion per subunit.</text>
</comment>
<evidence type="ECO:0000256" key="10">
    <source>
        <dbReference type="PIRSR" id="PIRSR000388-3"/>
    </source>
</evidence>
<comment type="similarity">
    <text evidence="2 7">Belongs to the PanB family.</text>
</comment>
<comment type="pathway">
    <text evidence="1 7">Cofactor biosynthesis; (R)-pantothenate biosynthesis; (R)-pantoate from 3-methyl-2-oxobutanoate: step 1/2.</text>
</comment>
<keyword evidence="7 10" id="KW-0460">Magnesium</keyword>
<dbReference type="SUPFAM" id="SSF51621">
    <property type="entry name" value="Phosphoenolpyruvate/pyruvate domain"/>
    <property type="match status" value="1"/>
</dbReference>
<dbReference type="UniPathway" id="UPA00028">
    <property type="reaction ID" value="UER00003"/>
</dbReference>
<comment type="function">
    <text evidence="6 7">Catalyzes the reversible reaction in which hydroxymethyl group from 5,10-methylenetetrahydrofolate is transferred onto alpha-ketoisovalerate to form ketopantoate.</text>
</comment>
<dbReference type="NCBIfam" id="NF001452">
    <property type="entry name" value="PRK00311.1"/>
    <property type="match status" value="1"/>
</dbReference>
<dbReference type="InterPro" id="IPR040442">
    <property type="entry name" value="Pyrv_kinase-like_dom_sf"/>
</dbReference>
<feature type="active site" description="Proton acceptor" evidence="7 8">
    <location>
        <position position="182"/>
    </location>
</feature>
<gene>
    <name evidence="7 11" type="primary">panB</name>
    <name evidence="11" type="ORF">H5P28_01830</name>
</gene>
<evidence type="ECO:0000256" key="7">
    <source>
        <dbReference type="HAMAP-Rule" id="MF_00156"/>
    </source>
</evidence>
<dbReference type="InterPro" id="IPR015813">
    <property type="entry name" value="Pyrv/PenolPyrv_kinase-like_dom"/>
</dbReference>
<reference evidence="11 12" key="1">
    <citation type="submission" date="2020-07" db="EMBL/GenBank/DDBJ databases">
        <authorList>
            <person name="Feng X."/>
        </authorList>
    </citation>
    <scope>NUCLEOTIDE SEQUENCE [LARGE SCALE GENOMIC DNA]</scope>
    <source>
        <strain evidence="11 12">JCM31066</strain>
    </source>
</reference>
<dbReference type="InterPro" id="IPR003700">
    <property type="entry name" value="Pantoate_hydroxy_MeTrfase"/>
</dbReference>
<keyword evidence="7" id="KW-0963">Cytoplasm</keyword>
<dbReference type="PANTHER" id="PTHR20881">
    <property type="entry name" value="3-METHYL-2-OXOBUTANOATE HYDROXYMETHYLTRANSFERASE"/>
    <property type="match status" value="1"/>
</dbReference>
<feature type="binding site" evidence="7 10">
    <location>
        <position position="83"/>
    </location>
    <ligand>
        <name>Mg(2+)</name>
        <dbReference type="ChEBI" id="CHEBI:18420"/>
    </ligand>
</feature>
<dbReference type="GO" id="GO:0003864">
    <property type="term" value="F:3-methyl-2-oxobutanoate hydroxymethyltransferase activity"/>
    <property type="evidence" value="ECO:0007669"/>
    <property type="project" value="UniProtKB-UniRule"/>
</dbReference>
<keyword evidence="7 10" id="KW-0479">Metal-binding</keyword>
<evidence type="ECO:0000313" key="11">
    <source>
        <dbReference type="EMBL" id="MBC2592990.1"/>
    </source>
</evidence>
<dbReference type="GO" id="GO:0008168">
    <property type="term" value="F:methyltransferase activity"/>
    <property type="evidence" value="ECO:0007669"/>
    <property type="project" value="UniProtKB-KW"/>
</dbReference>
<dbReference type="GO" id="GO:0032259">
    <property type="term" value="P:methylation"/>
    <property type="evidence" value="ECO:0007669"/>
    <property type="project" value="UniProtKB-KW"/>
</dbReference>
<evidence type="ECO:0000256" key="1">
    <source>
        <dbReference type="ARBA" id="ARBA00005033"/>
    </source>
</evidence>
<evidence type="ECO:0000256" key="3">
    <source>
        <dbReference type="ARBA" id="ARBA00011424"/>
    </source>
</evidence>
<comment type="catalytic activity">
    <reaction evidence="7">
        <text>(6R)-5,10-methylene-5,6,7,8-tetrahydrofolate + 3-methyl-2-oxobutanoate + H2O = 2-dehydropantoate + (6S)-5,6,7,8-tetrahydrofolate</text>
        <dbReference type="Rhea" id="RHEA:11824"/>
        <dbReference type="ChEBI" id="CHEBI:11561"/>
        <dbReference type="ChEBI" id="CHEBI:11851"/>
        <dbReference type="ChEBI" id="CHEBI:15377"/>
        <dbReference type="ChEBI" id="CHEBI:15636"/>
        <dbReference type="ChEBI" id="CHEBI:57453"/>
        <dbReference type="EC" id="2.1.2.11"/>
    </reaction>
</comment>
<evidence type="ECO:0000256" key="8">
    <source>
        <dbReference type="PIRSR" id="PIRSR000388-1"/>
    </source>
</evidence>
<dbReference type="Pfam" id="PF02548">
    <property type="entry name" value="Pantoate_transf"/>
    <property type="match status" value="1"/>
</dbReference>
<feature type="binding site" evidence="7 9">
    <location>
        <position position="83"/>
    </location>
    <ligand>
        <name>3-methyl-2-oxobutanoate</name>
        <dbReference type="ChEBI" id="CHEBI:11851"/>
    </ligand>
</feature>
<sequence>MGKVSTRHIRQLKGKRPVVCVTAYDSIIAGLASEAGIDLILVGDSMGTTHLGFDTTVPVTVPMMLQATASVVRAKPDALVVADIPFAIIRRSPDFVLETCARFMQEAGADAVKIEGGEDVAPTIALLTASGIPVLGHIGLLPQQVYQLGGYRKFGKTEAEKEQLIRDAQALEKAGAFAMVGEMIAPEAAAAVSAATGVPLIGIGCGVDCDGQVLVYTDLLGLTPGYVPAFAKQYANLRETVRNAFSTYAEEVRERKFPS</sequence>
<evidence type="ECO:0000256" key="9">
    <source>
        <dbReference type="PIRSR" id="PIRSR000388-2"/>
    </source>
</evidence>
<evidence type="ECO:0000256" key="4">
    <source>
        <dbReference type="ARBA" id="ARBA00022655"/>
    </source>
</evidence>
<comment type="subunit">
    <text evidence="3 7">Homodecamer; pentamer of dimers.</text>
</comment>